<dbReference type="InterPro" id="IPR050426">
    <property type="entry name" value="Glycosyltransferase_28"/>
</dbReference>
<keyword evidence="8" id="KW-1185">Reference proteome</keyword>
<feature type="domain" description="Erythromycin biosynthesis protein CIII-like N-terminal" evidence="6">
    <location>
        <begin position="22"/>
        <end position="256"/>
    </location>
</feature>
<dbReference type="Proteomes" id="UP000582643">
    <property type="component" value="Unassembled WGS sequence"/>
</dbReference>
<feature type="domain" description="Erythromycin biosynthesis protein CIII-like C-terminal" evidence="5">
    <location>
        <begin position="275"/>
        <end position="416"/>
    </location>
</feature>
<dbReference type="Pfam" id="PF06722">
    <property type="entry name" value="EryCIII-like_C"/>
    <property type="match status" value="1"/>
</dbReference>
<dbReference type="InterPro" id="IPR030953">
    <property type="entry name" value="Glycosyl_450act"/>
</dbReference>
<dbReference type="SUPFAM" id="SSF53756">
    <property type="entry name" value="UDP-Glycosyltransferase/glycogen phosphorylase"/>
    <property type="match status" value="1"/>
</dbReference>
<dbReference type="GO" id="GO:0016758">
    <property type="term" value="F:hexosyltransferase activity"/>
    <property type="evidence" value="ECO:0007669"/>
    <property type="project" value="UniProtKB-ARBA"/>
</dbReference>
<organism evidence="7 8">
    <name type="scientific">Streptomyces nymphaeiformis</name>
    <dbReference type="NCBI Taxonomy" id="2663842"/>
    <lineage>
        <taxon>Bacteria</taxon>
        <taxon>Bacillati</taxon>
        <taxon>Actinomycetota</taxon>
        <taxon>Actinomycetes</taxon>
        <taxon>Kitasatosporales</taxon>
        <taxon>Streptomycetaceae</taxon>
        <taxon>Streptomyces</taxon>
    </lineage>
</organism>
<evidence type="ECO:0000313" key="7">
    <source>
        <dbReference type="EMBL" id="MBB4982960.1"/>
    </source>
</evidence>
<evidence type="ECO:0000256" key="4">
    <source>
        <dbReference type="ARBA" id="ARBA00023194"/>
    </source>
</evidence>
<dbReference type="PANTHER" id="PTHR48050:SF13">
    <property type="entry name" value="STEROL 3-BETA-GLUCOSYLTRANSFERASE UGT80A2"/>
    <property type="match status" value="1"/>
</dbReference>
<dbReference type="CDD" id="cd03784">
    <property type="entry name" value="GT1_Gtf-like"/>
    <property type="match status" value="1"/>
</dbReference>
<dbReference type="Gene3D" id="3.40.50.2000">
    <property type="entry name" value="Glycogen Phosphorylase B"/>
    <property type="match status" value="2"/>
</dbReference>
<keyword evidence="2" id="KW-0328">Glycosyltransferase</keyword>
<evidence type="ECO:0000256" key="2">
    <source>
        <dbReference type="ARBA" id="ARBA00022676"/>
    </source>
</evidence>
<dbReference type="GO" id="GO:0008194">
    <property type="term" value="F:UDP-glycosyltransferase activity"/>
    <property type="evidence" value="ECO:0007669"/>
    <property type="project" value="InterPro"/>
</dbReference>
<evidence type="ECO:0000259" key="6">
    <source>
        <dbReference type="Pfam" id="PF21036"/>
    </source>
</evidence>
<dbReference type="Pfam" id="PF21036">
    <property type="entry name" value="EryCIII-like_N"/>
    <property type="match status" value="1"/>
</dbReference>
<protein>
    <submittedName>
        <fullName evidence="7">Glycosyltransferase (Activator-dependent family)</fullName>
    </submittedName>
</protein>
<gene>
    <name evidence="7" type="ORF">GGE06_003892</name>
</gene>
<evidence type="ECO:0000256" key="1">
    <source>
        <dbReference type="ARBA" id="ARBA00006962"/>
    </source>
</evidence>
<dbReference type="EMBL" id="JACHJY010000005">
    <property type="protein sequence ID" value="MBB4982960.1"/>
    <property type="molecule type" value="Genomic_DNA"/>
</dbReference>
<evidence type="ECO:0000313" key="8">
    <source>
        <dbReference type="Proteomes" id="UP000582643"/>
    </source>
</evidence>
<dbReference type="RefSeq" id="WP_116158796.1">
    <property type="nucleotide sequence ID" value="NZ_JACHJY010000005.1"/>
</dbReference>
<dbReference type="InterPro" id="IPR002213">
    <property type="entry name" value="UDP_glucos_trans"/>
</dbReference>
<accession>A0A7W7U0X2</accession>
<dbReference type="AlphaFoldDB" id="A0A7W7U0X2"/>
<keyword evidence="4" id="KW-0045">Antibiotic biosynthesis</keyword>
<keyword evidence="3 7" id="KW-0808">Transferase</keyword>
<comment type="similarity">
    <text evidence="1">Belongs to the glycosyltransferase 28 family.</text>
</comment>
<comment type="caution">
    <text evidence="7">The sequence shown here is derived from an EMBL/GenBank/DDBJ whole genome shotgun (WGS) entry which is preliminary data.</text>
</comment>
<dbReference type="PANTHER" id="PTHR48050">
    <property type="entry name" value="STEROL 3-BETA-GLUCOSYLTRANSFERASE"/>
    <property type="match status" value="1"/>
</dbReference>
<dbReference type="InterPro" id="IPR010610">
    <property type="entry name" value="EryCIII-like_C"/>
</dbReference>
<dbReference type="NCBIfam" id="TIGR04516">
    <property type="entry name" value="glycosyl_450act"/>
    <property type="match status" value="1"/>
</dbReference>
<dbReference type="FunFam" id="3.40.50.2000:FF:000072">
    <property type="entry name" value="Glycosyl transferase"/>
    <property type="match status" value="1"/>
</dbReference>
<proteinExistence type="inferred from homology"/>
<name>A0A7W7U0X2_9ACTN</name>
<dbReference type="GO" id="GO:0017000">
    <property type="term" value="P:antibiotic biosynthetic process"/>
    <property type="evidence" value="ECO:0007669"/>
    <property type="project" value="UniProtKB-KW"/>
</dbReference>
<reference evidence="7 8" key="1">
    <citation type="submission" date="2020-08" db="EMBL/GenBank/DDBJ databases">
        <title>Genomic Encyclopedia of Type Strains, Phase III (KMG-III): the genomes of soil and plant-associated and newly described type strains.</title>
        <authorList>
            <person name="Whitman W."/>
        </authorList>
    </citation>
    <scope>NUCLEOTIDE SEQUENCE [LARGE SCALE GENOMIC DNA]</scope>
    <source>
        <strain evidence="7 8">SFB5A</strain>
    </source>
</reference>
<evidence type="ECO:0000256" key="3">
    <source>
        <dbReference type="ARBA" id="ARBA00022679"/>
    </source>
</evidence>
<sequence>MRVLFTSFALDAHFLGQVPLAWALRSAGHEVRIASQPALTRTITAAGLTAVPVGSDHHWHDAMAGEGDDGTEQGFDAMLDLDPAGPHVHHWEVLKAVQEQLTEKFLAPANNPSMVDDLVAFARHWRPDLVLWEPFTPAGAIAAEAAGAAHARLLWGADLFLDQRQAFLRELEHRPAAGRRDPAAEWLDGLLDRYGLVFEERLLRGQWTVDQMPSAVRLPLEGDTVPMRYIPYNGTAVVPDWLREPPARPRICLTLGITGRDGGEFLGVPLPRIFEALAELGDVEIVATLSASQRELVPELPDNVRAVDFVPLHALLPTCSAVAHHGGAGTWSTAAACGVPQLVFPSVWDDFYRARRTAELGAGLVIQPDALTSEGLRTGLRRLLDEPSFADGAERLRRDMLADPAPGDVVATLEKLAGEHQESAW</sequence>
<evidence type="ECO:0000259" key="5">
    <source>
        <dbReference type="Pfam" id="PF06722"/>
    </source>
</evidence>
<dbReference type="InterPro" id="IPR048284">
    <property type="entry name" value="EryCIII-like_N"/>
</dbReference>